<protein>
    <recommendedName>
        <fullName evidence="5">Ubiquitin-like domain-containing protein</fullName>
    </recommendedName>
</protein>
<evidence type="ECO:0000313" key="4">
    <source>
        <dbReference type="Proteomes" id="UP000008810"/>
    </source>
</evidence>
<evidence type="ECO:0008006" key="5">
    <source>
        <dbReference type="Google" id="ProtNLM"/>
    </source>
</evidence>
<keyword evidence="1" id="KW-0732">Signal</keyword>
<dbReference type="Proteomes" id="UP000008810">
    <property type="component" value="Chromosome 2"/>
</dbReference>
<keyword evidence="4" id="KW-1185">Reference proteome</keyword>
<dbReference type="Gramene" id="PNT72424">
    <property type="protein sequence ID" value="PNT72424"/>
    <property type="gene ID" value="BRADI_2g44015v3"/>
</dbReference>
<reference evidence="2 3" key="1">
    <citation type="journal article" date="2010" name="Nature">
        <title>Genome sequencing and analysis of the model grass Brachypodium distachyon.</title>
        <authorList>
            <consortium name="International Brachypodium Initiative"/>
        </authorList>
    </citation>
    <scope>NUCLEOTIDE SEQUENCE [LARGE SCALE GENOMIC DNA]</scope>
    <source>
        <strain evidence="2 3">Bd21</strain>
    </source>
</reference>
<sequence>MGDTCRMALILIKVQYVHLVAAGELKMIVSMVARLEQRLLFLGKEKRDNDHLYMVGVRDKDKVLLL</sequence>
<dbReference type="OrthoDB" id="428577at2759"/>
<dbReference type="PANTHER" id="PTHR47376">
    <property type="entry name" value="OS02G0597700 PROTEIN"/>
    <property type="match status" value="1"/>
</dbReference>
<evidence type="ECO:0000256" key="1">
    <source>
        <dbReference type="SAM" id="SignalP"/>
    </source>
</evidence>
<dbReference type="Gene3D" id="3.10.20.90">
    <property type="entry name" value="Phosphatidylinositol 3-kinase Catalytic Subunit, Chain A, domain 1"/>
    <property type="match status" value="1"/>
</dbReference>
<name>A0A2K2DDR1_BRADI</name>
<dbReference type="EnsemblPlants" id="PNT72424">
    <property type="protein sequence ID" value="PNT72424"/>
    <property type="gene ID" value="BRADI_2g44015v3"/>
</dbReference>
<proteinExistence type="predicted"/>
<reference evidence="2" key="2">
    <citation type="submission" date="2017-06" db="EMBL/GenBank/DDBJ databases">
        <title>WGS assembly of Brachypodium distachyon.</title>
        <authorList>
            <consortium name="The International Brachypodium Initiative"/>
            <person name="Lucas S."/>
            <person name="Harmon-Smith M."/>
            <person name="Lail K."/>
            <person name="Tice H."/>
            <person name="Grimwood J."/>
            <person name="Bruce D."/>
            <person name="Barry K."/>
            <person name="Shu S."/>
            <person name="Lindquist E."/>
            <person name="Wang M."/>
            <person name="Pitluck S."/>
            <person name="Vogel J.P."/>
            <person name="Garvin D.F."/>
            <person name="Mockler T.C."/>
            <person name="Schmutz J."/>
            <person name="Rokhsar D."/>
            <person name="Bevan M.W."/>
        </authorList>
    </citation>
    <scope>NUCLEOTIDE SEQUENCE</scope>
    <source>
        <strain evidence="2">Bd21</strain>
    </source>
</reference>
<feature type="signal peptide" evidence="1">
    <location>
        <begin position="1"/>
        <end position="22"/>
    </location>
</feature>
<accession>A0A2K2DDR1</accession>
<dbReference type="EMBL" id="CM000881">
    <property type="protein sequence ID" value="PNT72424.1"/>
    <property type="molecule type" value="Genomic_DNA"/>
</dbReference>
<organism evidence="2">
    <name type="scientific">Brachypodium distachyon</name>
    <name type="common">Purple false brome</name>
    <name type="synonym">Trachynia distachya</name>
    <dbReference type="NCBI Taxonomy" id="15368"/>
    <lineage>
        <taxon>Eukaryota</taxon>
        <taxon>Viridiplantae</taxon>
        <taxon>Streptophyta</taxon>
        <taxon>Embryophyta</taxon>
        <taxon>Tracheophyta</taxon>
        <taxon>Spermatophyta</taxon>
        <taxon>Magnoliopsida</taxon>
        <taxon>Liliopsida</taxon>
        <taxon>Poales</taxon>
        <taxon>Poaceae</taxon>
        <taxon>BOP clade</taxon>
        <taxon>Pooideae</taxon>
        <taxon>Stipodae</taxon>
        <taxon>Brachypodieae</taxon>
        <taxon>Brachypodium</taxon>
    </lineage>
</organism>
<evidence type="ECO:0000313" key="2">
    <source>
        <dbReference type="EMBL" id="PNT72424.1"/>
    </source>
</evidence>
<evidence type="ECO:0000313" key="3">
    <source>
        <dbReference type="EnsemblPlants" id="PNT72424"/>
    </source>
</evidence>
<dbReference type="InParanoid" id="A0A2K2DDR1"/>
<dbReference type="AlphaFoldDB" id="A0A2K2DDR1"/>
<dbReference type="STRING" id="15368.A0A2K2DDR1"/>
<feature type="chain" id="PRO_5036043368" description="Ubiquitin-like domain-containing protein" evidence="1">
    <location>
        <begin position="23"/>
        <end position="66"/>
    </location>
</feature>
<reference evidence="3" key="3">
    <citation type="submission" date="2018-08" db="UniProtKB">
        <authorList>
            <consortium name="EnsemblPlants"/>
        </authorList>
    </citation>
    <scope>IDENTIFICATION</scope>
    <source>
        <strain evidence="3">cv. Bd21</strain>
    </source>
</reference>
<gene>
    <name evidence="2" type="ORF">BRADI_2g44015v3</name>
</gene>